<comment type="catalytic activity">
    <reaction evidence="5">
        <text>a 2'-deoxyadenosine in DNA + S-adenosyl-L-methionine = an N(6)-methyl-2'-deoxyadenosine in DNA + S-adenosyl-L-homocysteine + H(+)</text>
        <dbReference type="Rhea" id="RHEA:15197"/>
        <dbReference type="Rhea" id="RHEA-COMP:12418"/>
        <dbReference type="Rhea" id="RHEA-COMP:12419"/>
        <dbReference type="ChEBI" id="CHEBI:15378"/>
        <dbReference type="ChEBI" id="CHEBI:57856"/>
        <dbReference type="ChEBI" id="CHEBI:59789"/>
        <dbReference type="ChEBI" id="CHEBI:90615"/>
        <dbReference type="ChEBI" id="CHEBI:90616"/>
        <dbReference type="EC" id="2.1.1.72"/>
    </reaction>
</comment>
<name>A0A2G9F6R4_9FUSO</name>
<accession>A0A2G9F6R4</accession>
<evidence type="ECO:0000256" key="3">
    <source>
        <dbReference type="ARBA" id="ARBA00022679"/>
    </source>
</evidence>
<dbReference type="GO" id="GO:0009007">
    <property type="term" value="F:site-specific DNA-methyltransferase (adenine-specific) activity"/>
    <property type="evidence" value="ECO:0007669"/>
    <property type="project" value="UniProtKB-EC"/>
</dbReference>
<dbReference type="AlphaFoldDB" id="A0A2G9F6R4"/>
<proteinExistence type="predicted"/>
<reference evidence="6 7" key="1">
    <citation type="submission" date="2017-08" db="EMBL/GenBank/DDBJ databases">
        <title>Analysis of Fusobacterium persistence and antibiotic response in human colorectal.</title>
        <authorList>
            <person name="Bullman S."/>
        </authorList>
    </citation>
    <scope>NUCLEOTIDE SEQUENCE [LARGE SCALE GENOMIC DNA]</scope>
    <source>
        <strain evidence="6 7">P2_CP</strain>
    </source>
</reference>
<dbReference type="EMBL" id="NPND01000044">
    <property type="protein sequence ID" value="PIM88868.1"/>
    <property type="molecule type" value="Genomic_DNA"/>
</dbReference>
<evidence type="ECO:0000256" key="5">
    <source>
        <dbReference type="ARBA" id="ARBA00047942"/>
    </source>
</evidence>
<dbReference type="Gene3D" id="3.40.50.150">
    <property type="entry name" value="Vaccinia Virus protein VP39"/>
    <property type="match status" value="1"/>
</dbReference>
<sequence>MKFNIWNRRYTGSKYKLSEWLINLINENCKGEAFAEIFAGTAVLTSKMLPIMKKVYINDFLYSNEIIYEAFFGEGSYNTEKILIYKKKYEKLFSNSLEDNYISEFFGGKYFSYNDAKKIGFIREDIEKNSFNLTKKEKNILIASLLYSVDRIANTVGHYDAYIKKNVLSDKFIFNCIEPYKFLNKEIYISRKDANELVKELDCDIVYIDPPYNSRQYSRFYHLLENIACWKKPILSGEALKPPVENMSEYCRVKAKDIFTDLILKLNCKYIVVSYSNTYITKSKTSQNKIQLEDIKKILRKKGSIKIFEKKYKYFNTGKTEFKNHKELIFIVKVGKTNDKF</sequence>
<comment type="caution">
    <text evidence="6">The sequence shown here is derived from an EMBL/GenBank/DDBJ whole genome shotgun (WGS) entry which is preliminary data.</text>
</comment>
<dbReference type="GO" id="GO:0003676">
    <property type="term" value="F:nucleic acid binding"/>
    <property type="evidence" value="ECO:0007669"/>
    <property type="project" value="InterPro"/>
</dbReference>
<dbReference type="InterPro" id="IPR029063">
    <property type="entry name" value="SAM-dependent_MTases_sf"/>
</dbReference>
<evidence type="ECO:0000256" key="2">
    <source>
        <dbReference type="ARBA" id="ARBA00022603"/>
    </source>
</evidence>
<keyword evidence="3 6" id="KW-0808">Transferase</keyword>
<dbReference type="Pfam" id="PF02086">
    <property type="entry name" value="MethyltransfD12"/>
    <property type="match status" value="1"/>
</dbReference>
<dbReference type="InterPro" id="IPR012327">
    <property type="entry name" value="MeTrfase_D12"/>
</dbReference>
<organism evidence="6 7">
    <name type="scientific">Fusobacterium animalis</name>
    <dbReference type="NCBI Taxonomy" id="76859"/>
    <lineage>
        <taxon>Bacteria</taxon>
        <taxon>Fusobacteriati</taxon>
        <taxon>Fusobacteriota</taxon>
        <taxon>Fusobacteriia</taxon>
        <taxon>Fusobacteriales</taxon>
        <taxon>Fusobacteriaceae</taxon>
        <taxon>Fusobacterium</taxon>
    </lineage>
</organism>
<dbReference type="GO" id="GO:0009307">
    <property type="term" value="P:DNA restriction-modification system"/>
    <property type="evidence" value="ECO:0007669"/>
    <property type="project" value="InterPro"/>
</dbReference>
<evidence type="ECO:0000313" key="6">
    <source>
        <dbReference type="EMBL" id="PIM88868.1"/>
    </source>
</evidence>
<keyword evidence="4" id="KW-0949">S-adenosyl-L-methionine</keyword>
<evidence type="ECO:0000256" key="4">
    <source>
        <dbReference type="ARBA" id="ARBA00022691"/>
    </source>
</evidence>
<dbReference type="Proteomes" id="UP000230719">
    <property type="component" value="Unassembled WGS sequence"/>
</dbReference>
<dbReference type="GO" id="GO:0032259">
    <property type="term" value="P:methylation"/>
    <property type="evidence" value="ECO:0007669"/>
    <property type="project" value="UniProtKB-KW"/>
</dbReference>
<protein>
    <recommendedName>
        <fullName evidence="1">site-specific DNA-methyltransferase (adenine-specific)</fullName>
        <ecNumber evidence="1">2.1.1.72</ecNumber>
    </recommendedName>
</protein>
<dbReference type="PRINTS" id="PR00505">
    <property type="entry name" value="D12N6MTFRASE"/>
</dbReference>
<keyword evidence="2 6" id="KW-0489">Methyltransferase</keyword>
<gene>
    <name evidence="6" type="ORF">CI114_10495</name>
</gene>
<dbReference type="EC" id="2.1.1.72" evidence="1"/>
<dbReference type="SUPFAM" id="SSF53335">
    <property type="entry name" value="S-adenosyl-L-methionine-dependent methyltransferases"/>
    <property type="match status" value="1"/>
</dbReference>
<dbReference type="PROSITE" id="PS00092">
    <property type="entry name" value="N6_MTASE"/>
    <property type="match status" value="1"/>
</dbReference>
<evidence type="ECO:0000256" key="1">
    <source>
        <dbReference type="ARBA" id="ARBA00011900"/>
    </source>
</evidence>
<dbReference type="InterPro" id="IPR002052">
    <property type="entry name" value="DNA_methylase_N6_adenine_CS"/>
</dbReference>
<evidence type="ECO:0000313" key="7">
    <source>
        <dbReference type="Proteomes" id="UP000230719"/>
    </source>
</evidence>
<dbReference type="RefSeq" id="WP_158410737.1">
    <property type="nucleotide sequence ID" value="NZ_CP056006.1"/>
</dbReference>